<gene>
    <name evidence="1" type="ORF">LWI29_027586</name>
</gene>
<name>A0AA39VGN1_ACESA</name>
<comment type="caution">
    <text evidence="1">The sequence shown here is derived from an EMBL/GenBank/DDBJ whole genome shotgun (WGS) entry which is preliminary data.</text>
</comment>
<proteinExistence type="predicted"/>
<keyword evidence="2" id="KW-1185">Reference proteome</keyword>
<dbReference type="Proteomes" id="UP001168877">
    <property type="component" value="Unassembled WGS sequence"/>
</dbReference>
<accession>A0AA39VGN1</accession>
<evidence type="ECO:0000313" key="2">
    <source>
        <dbReference type="Proteomes" id="UP001168877"/>
    </source>
</evidence>
<sequence length="129" mass="14654">MDICGVVGDYFDEIFRSNNPSQRDMDRIFECTQPCISTSKRDVLDVPFTVEEVRKALFHMHPSKAPDIIFLGIIFPLGSNSQDQIQRFQCLLGIFELNQVVLGIFCNKIGSKRYVSLESSSDCMCGIFM</sequence>
<dbReference type="EMBL" id="JAUESC010000385">
    <property type="protein sequence ID" value="KAK0579537.1"/>
    <property type="molecule type" value="Genomic_DNA"/>
</dbReference>
<reference evidence="1" key="1">
    <citation type="journal article" date="2022" name="Plant J.">
        <title>Strategies of tolerance reflected in two North American maple genomes.</title>
        <authorList>
            <person name="McEvoy S.L."/>
            <person name="Sezen U.U."/>
            <person name="Trouern-Trend A."/>
            <person name="McMahon S.M."/>
            <person name="Schaberg P.G."/>
            <person name="Yang J."/>
            <person name="Wegrzyn J.L."/>
            <person name="Swenson N.G."/>
        </authorList>
    </citation>
    <scope>NUCLEOTIDE SEQUENCE</scope>
    <source>
        <strain evidence="1">NS2018</strain>
    </source>
</reference>
<organism evidence="1 2">
    <name type="scientific">Acer saccharum</name>
    <name type="common">Sugar maple</name>
    <dbReference type="NCBI Taxonomy" id="4024"/>
    <lineage>
        <taxon>Eukaryota</taxon>
        <taxon>Viridiplantae</taxon>
        <taxon>Streptophyta</taxon>
        <taxon>Embryophyta</taxon>
        <taxon>Tracheophyta</taxon>
        <taxon>Spermatophyta</taxon>
        <taxon>Magnoliopsida</taxon>
        <taxon>eudicotyledons</taxon>
        <taxon>Gunneridae</taxon>
        <taxon>Pentapetalae</taxon>
        <taxon>rosids</taxon>
        <taxon>malvids</taxon>
        <taxon>Sapindales</taxon>
        <taxon>Sapindaceae</taxon>
        <taxon>Hippocastanoideae</taxon>
        <taxon>Acereae</taxon>
        <taxon>Acer</taxon>
    </lineage>
</organism>
<reference evidence="1" key="2">
    <citation type="submission" date="2023-06" db="EMBL/GenBank/DDBJ databases">
        <authorList>
            <person name="Swenson N.G."/>
            <person name="Wegrzyn J.L."/>
            <person name="Mcevoy S.L."/>
        </authorList>
    </citation>
    <scope>NUCLEOTIDE SEQUENCE</scope>
    <source>
        <strain evidence="1">NS2018</strain>
        <tissue evidence="1">Leaf</tissue>
    </source>
</reference>
<protein>
    <submittedName>
        <fullName evidence="1">Uncharacterized protein</fullName>
    </submittedName>
</protein>
<dbReference type="AlphaFoldDB" id="A0AA39VGN1"/>
<evidence type="ECO:0000313" key="1">
    <source>
        <dbReference type="EMBL" id="KAK0579537.1"/>
    </source>
</evidence>